<evidence type="ECO:0000256" key="2">
    <source>
        <dbReference type="ARBA" id="ARBA00022980"/>
    </source>
</evidence>
<organism evidence="8 9">
    <name type="scientific">Simkania negevensis (strain ATCC VR-1471 / DSM 27360 / Z)</name>
    <dbReference type="NCBI Taxonomy" id="331113"/>
    <lineage>
        <taxon>Bacteria</taxon>
        <taxon>Pseudomonadati</taxon>
        <taxon>Chlamydiota</taxon>
        <taxon>Chlamydiia</taxon>
        <taxon>Parachlamydiales</taxon>
        <taxon>Simkaniaceae</taxon>
        <taxon>Simkania</taxon>
    </lineage>
</organism>
<dbReference type="GO" id="GO:1990904">
    <property type="term" value="C:ribonucleoprotein complex"/>
    <property type="evidence" value="ECO:0007669"/>
    <property type="project" value="UniProtKB-KW"/>
</dbReference>
<dbReference type="GO" id="GO:0003735">
    <property type="term" value="F:structural constituent of ribosome"/>
    <property type="evidence" value="ECO:0007669"/>
    <property type="project" value="InterPro"/>
</dbReference>
<dbReference type="EMBL" id="FR872582">
    <property type="protein sequence ID" value="CCB89994.1"/>
    <property type="molecule type" value="Genomic_DNA"/>
</dbReference>
<dbReference type="CDD" id="cd06089">
    <property type="entry name" value="KOW_RPL26"/>
    <property type="match status" value="1"/>
</dbReference>
<dbReference type="Gene3D" id="2.30.30.30">
    <property type="match status" value="1"/>
</dbReference>
<dbReference type="GO" id="GO:0006412">
    <property type="term" value="P:translation"/>
    <property type="evidence" value="ECO:0007669"/>
    <property type="project" value="UniProtKB-UniRule"/>
</dbReference>
<name>F8L3W4_SIMNZ</name>
<dbReference type="Proteomes" id="UP000000496">
    <property type="component" value="Chromosome gsn.131"/>
</dbReference>
<evidence type="ECO:0000256" key="3">
    <source>
        <dbReference type="ARBA" id="ARBA00023274"/>
    </source>
</evidence>
<feature type="region of interest" description="Disordered" evidence="6">
    <location>
        <begin position="94"/>
        <end position="113"/>
    </location>
</feature>
<reference evidence="8 9" key="1">
    <citation type="journal article" date="2011" name="Mol. Biol. Evol.">
        <title>Unity in variety--the pan-genome of the Chlamydiae.</title>
        <authorList>
            <person name="Collingro A."/>
            <person name="Tischler P."/>
            <person name="Weinmaier T."/>
            <person name="Penz T."/>
            <person name="Heinz E."/>
            <person name="Brunham R.C."/>
            <person name="Read T.D."/>
            <person name="Bavoil P.M."/>
            <person name="Sachse K."/>
            <person name="Kahane S."/>
            <person name="Friedman M.G."/>
            <person name="Rattei T."/>
            <person name="Myers G.S."/>
            <person name="Horn M."/>
        </authorList>
    </citation>
    <scope>NUCLEOTIDE SEQUENCE [LARGE SCALE GENOMIC DNA]</scope>
    <source>
        <strain evidence="9">ATCC VR-1471 / Z</strain>
    </source>
</reference>
<evidence type="ECO:0000313" key="9">
    <source>
        <dbReference type="Proteomes" id="UP000000496"/>
    </source>
</evidence>
<dbReference type="InterPro" id="IPR057264">
    <property type="entry name" value="Ribosomal_uL24_C"/>
</dbReference>
<evidence type="ECO:0000256" key="1">
    <source>
        <dbReference type="ARBA" id="ARBA00010618"/>
    </source>
</evidence>
<dbReference type="HOGENOM" id="CLU_093315_2_1_0"/>
<dbReference type="InterPro" id="IPR014722">
    <property type="entry name" value="Rib_uL2_dom2"/>
</dbReference>
<dbReference type="KEGG" id="sng:SNE_A21170"/>
<feature type="domain" description="Large ribosomal subunit protein uL24 C-terminal" evidence="7">
    <location>
        <begin position="39"/>
        <end position="99"/>
    </location>
</feature>
<dbReference type="eggNOG" id="COG0198">
    <property type="taxonomic scope" value="Bacteria"/>
</dbReference>
<evidence type="ECO:0000256" key="5">
    <source>
        <dbReference type="HAMAP-Rule" id="MF_01326"/>
    </source>
</evidence>
<dbReference type="RefSeq" id="WP_013944460.1">
    <property type="nucleotide sequence ID" value="NC_015713.1"/>
</dbReference>
<comment type="function">
    <text evidence="5">One of the proteins that surrounds the polypeptide exit tunnel on the outside of the subunit.</text>
</comment>
<dbReference type="SUPFAM" id="SSF50104">
    <property type="entry name" value="Translation proteins SH3-like domain"/>
    <property type="match status" value="1"/>
</dbReference>
<comment type="subunit">
    <text evidence="5">Part of the 50S ribosomal subunit.</text>
</comment>
<accession>F8L3W4</accession>
<dbReference type="HAMAP" id="MF_01326_B">
    <property type="entry name" value="Ribosomal_uL24_B"/>
    <property type="match status" value="1"/>
</dbReference>
<dbReference type="NCBIfam" id="TIGR01079">
    <property type="entry name" value="rplX_bact"/>
    <property type="match status" value="1"/>
</dbReference>
<keyword evidence="2 5" id="KW-0689">Ribosomal protein</keyword>
<dbReference type="InterPro" id="IPR041988">
    <property type="entry name" value="Ribosomal_uL24_KOW"/>
</dbReference>
<keyword evidence="5" id="KW-0694">RNA-binding</keyword>
<gene>
    <name evidence="5 8" type="primary">rplX</name>
    <name evidence="8" type="ordered locus">SNE_A21170</name>
</gene>
<dbReference type="Pfam" id="PF17136">
    <property type="entry name" value="ribosomal_L24"/>
    <property type="match status" value="1"/>
</dbReference>
<comment type="similarity">
    <text evidence="1 5">Belongs to the universal ribosomal protein uL24 family.</text>
</comment>
<protein>
    <recommendedName>
        <fullName evidence="4 5">Large ribosomal subunit protein uL24</fullName>
    </recommendedName>
</protein>
<dbReference type="STRING" id="331113.SNE_A21170"/>
<dbReference type="InterPro" id="IPR008991">
    <property type="entry name" value="Translation_prot_SH3-like_sf"/>
</dbReference>
<dbReference type="OrthoDB" id="9807419at2"/>
<evidence type="ECO:0000259" key="7">
    <source>
        <dbReference type="Pfam" id="PF17136"/>
    </source>
</evidence>
<dbReference type="GO" id="GO:0005840">
    <property type="term" value="C:ribosome"/>
    <property type="evidence" value="ECO:0007669"/>
    <property type="project" value="UniProtKB-KW"/>
</dbReference>
<keyword evidence="3 5" id="KW-0687">Ribonucleoprotein</keyword>
<dbReference type="AlphaFoldDB" id="F8L3W4"/>
<evidence type="ECO:0000256" key="4">
    <source>
        <dbReference type="ARBA" id="ARBA00035206"/>
    </source>
</evidence>
<keyword evidence="5" id="KW-0699">rRNA-binding</keyword>
<evidence type="ECO:0000256" key="6">
    <source>
        <dbReference type="SAM" id="MobiDB-lite"/>
    </source>
</evidence>
<sequence>MKNKWIKKGDKVLVIAGNDNGKVGEVIARREDRIIVQGVNVRKRHTKSRDQNRKSEIVSMEMPIHISNVALCSAEGKKLKLKVKMDKEGNKELVSVEDGKETSHRTLKKSVKS</sequence>
<proteinExistence type="inferred from homology"/>
<dbReference type="PANTHER" id="PTHR12903">
    <property type="entry name" value="MITOCHONDRIAL RIBOSOMAL PROTEIN L24"/>
    <property type="match status" value="1"/>
</dbReference>
<dbReference type="InterPro" id="IPR003256">
    <property type="entry name" value="Ribosomal_uL24"/>
</dbReference>
<evidence type="ECO:0000313" key="8">
    <source>
        <dbReference type="EMBL" id="CCB89994.1"/>
    </source>
</evidence>
<keyword evidence="9" id="KW-1185">Reference proteome</keyword>
<comment type="function">
    <text evidence="5">One of two assembly initiator proteins, it binds directly to the 5'-end of the 23S rRNA, where it nucleates assembly of the 50S subunit.</text>
</comment>
<dbReference type="GO" id="GO:0019843">
    <property type="term" value="F:rRNA binding"/>
    <property type="evidence" value="ECO:0007669"/>
    <property type="project" value="UniProtKB-UniRule"/>
</dbReference>